<feature type="transmembrane region" description="Helical" evidence="7">
    <location>
        <begin position="213"/>
        <end position="238"/>
    </location>
</feature>
<accession>A0AAV0TU60</accession>
<proteinExistence type="inferred from homology"/>
<evidence type="ECO:0000256" key="7">
    <source>
        <dbReference type="SAM" id="Phobius"/>
    </source>
</evidence>
<feature type="transmembrane region" description="Helical" evidence="7">
    <location>
        <begin position="103"/>
        <end position="136"/>
    </location>
</feature>
<sequence length="268" mass="28973">MSSPSQILREKKCGWIGLKSAIGILAVCGHMGFSRYFPDRLHIEPGVVAEFAIITGLVVCLYGFRMLRTIIFVCGFLAAGLVVSVAIENAFGLKTWVLAASWIGCFVIGIVGGCIALAFFPLGVFLAGSMLAYMFTSSLPYCVFPGESSYVLDGALVLMGGILAWLLVRPFTIVASSLVGSVTAIRGIGYFAGKYPSGDDIERFHLHLTGRETWVYTVPGPWCAYLAAMLLLFVAGMIKQCRDAGKTHSRSHIGHYTGWRSSPNIAIR</sequence>
<reference evidence="9" key="1">
    <citation type="submission" date="2022-12" db="EMBL/GenBank/DDBJ databases">
        <authorList>
            <person name="Webb A."/>
        </authorList>
    </citation>
    <scope>NUCLEOTIDE SEQUENCE</scope>
    <source>
        <strain evidence="9">Pd1</strain>
    </source>
</reference>
<comment type="similarity">
    <text evidence="2">Belongs to the TMEM198 family.</text>
</comment>
<dbReference type="PANTHER" id="PTHR31247">
    <property type="entry name" value="TRANSMEMBRANE PROTEIN 198 FAMILY MEMBER"/>
    <property type="match status" value="1"/>
</dbReference>
<feature type="transmembrane region" description="Helical" evidence="7">
    <location>
        <begin position="148"/>
        <end position="168"/>
    </location>
</feature>
<feature type="domain" description="TM7S3/TM198-like" evidence="8">
    <location>
        <begin position="51"/>
        <end position="241"/>
    </location>
</feature>
<comment type="caution">
    <text evidence="9">The sequence shown here is derived from an EMBL/GenBank/DDBJ whole genome shotgun (WGS) entry which is preliminary data.</text>
</comment>
<evidence type="ECO:0000256" key="4">
    <source>
        <dbReference type="ARBA" id="ARBA00022989"/>
    </source>
</evidence>
<dbReference type="InterPro" id="IPR040236">
    <property type="entry name" value="TMEM198"/>
</dbReference>
<name>A0AAV0TU60_9STRA</name>
<keyword evidence="4 7" id="KW-1133">Transmembrane helix</keyword>
<evidence type="ECO:0000256" key="6">
    <source>
        <dbReference type="ARBA" id="ARBA00049737"/>
    </source>
</evidence>
<keyword evidence="10" id="KW-1185">Reference proteome</keyword>
<keyword evidence="3 7" id="KW-0812">Transmembrane</keyword>
<evidence type="ECO:0000313" key="9">
    <source>
        <dbReference type="EMBL" id="CAI5727564.1"/>
    </source>
</evidence>
<feature type="transmembrane region" description="Helical" evidence="7">
    <location>
        <begin position="45"/>
        <end position="64"/>
    </location>
</feature>
<organism evidence="9 10">
    <name type="scientific">Peronospora destructor</name>
    <dbReference type="NCBI Taxonomy" id="86335"/>
    <lineage>
        <taxon>Eukaryota</taxon>
        <taxon>Sar</taxon>
        <taxon>Stramenopiles</taxon>
        <taxon>Oomycota</taxon>
        <taxon>Peronosporomycetes</taxon>
        <taxon>Peronosporales</taxon>
        <taxon>Peronosporaceae</taxon>
        <taxon>Peronospora</taxon>
    </lineage>
</organism>
<protein>
    <recommendedName>
        <fullName evidence="6">Transmembrane protein 198</fullName>
    </recommendedName>
</protein>
<feature type="transmembrane region" description="Helical" evidence="7">
    <location>
        <begin position="70"/>
        <end position="91"/>
    </location>
</feature>
<comment type="subcellular location">
    <subcellularLocation>
        <location evidence="1">Membrane</location>
        <topology evidence="1">Multi-pass membrane protein</topology>
    </subcellularLocation>
</comment>
<gene>
    <name evidence="9" type="ORF">PDE001_LOCUS3837</name>
</gene>
<evidence type="ECO:0000259" key="8">
    <source>
        <dbReference type="Pfam" id="PF13886"/>
    </source>
</evidence>
<dbReference type="GO" id="GO:0005886">
    <property type="term" value="C:plasma membrane"/>
    <property type="evidence" value="ECO:0007669"/>
    <property type="project" value="TreeGrafter"/>
</dbReference>
<evidence type="ECO:0000256" key="2">
    <source>
        <dbReference type="ARBA" id="ARBA00006244"/>
    </source>
</evidence>
<evidence type="ECO:0000256" key="5">
    <source>
        <dbReference type="ARBA" id="ARBA00023136"/>
    </source>
</evidence>
<dbReference type="PANTHER" id="PTHR31247:SF5">
    <property type="entry name" value="DUF4203 DOMAIN-CONTAINING PROTEIN"/>
    <property type="match status" value="1"/>
</dbReference>
<feature type="transmembrane region" description="Helical" evidence="7">
    <location>
        <begin position="15"/>
        <end position="33"/>
    </location>
</feature>
<dbReference type="EMBL" id="CANTFM010000662">
    <property type="protein sequence ID" value="CAI5727564.1"/>
    <property type="molecule type" value="Genomic_DNA"/>
</dbReference>
<keyword evidence="5 7" id="KW-0472">Membrane</keyword>
<evidence type="ECO:0000256" key="3">
    <source>
        <dbReference type="ARBA" id="ARBA00022692"/>
    </source>
</evidence>
<dbReference type="InterPro" id="IPR025256">
    <property type="entry name" value="TM7S3/TM198-like_dom"/>
</dbReference>
<evidence type="ECO:0000313" key="10">
    <source>
        <dbReference type="Proteomes" id="UP001162029"/>
    </source>
</evidence>
<evidence type="ECO:0000256" key="1">
    <source>
        <dbReference type="ARBA" id="ARBA00004141"/>
    </source>
</evidence>
<feature type="transmembrane region" description="Helical" evidence="7">
    <location>
        <begin position="173"/>
        <end position="193"/>
    </location>
</feature>
<dbReference type="Pfam" id="PF13886">
    <property type="entry name" value="TM7S3_TM198"/>
    <property type="match status" value="1"/>
</dbReference>
<dbReference type="Proteomes" id="UP001162029">
    <property type="component" value="Unassembled WGS sequence"/>
</dbReference>
<dbReference type="AlphaFoldDB" id="A0AAV0TU60"/>